<dbReference type="GO" id="GO:0006508">
    <property type="term" value="P:proteolysis"/>
    <property type="evidence" value="ECO:0007669"/>
    <property type="project" value="UniProtKB-KW"/>
</dbReference>
<keyword evidence="2" id="KW-0378">Hydrolase</keyword>
<organism evidence="2 3">
    <name type="scientific">Thermus brockianus</name>
    <dbReference type="NCBI Taxonomy" id="56956"/>
    <lineage>
        <taxon>Bacteria</taxon>
        <taxon>Thermotogati</taxon>
        <taxon>Deinococcota</taxon>
        <taxon>Deinococci</taxon>
        <taxon>Thermales</taxon>
        <taxon>Thermaceae</taxon>
        <taxon>Thermus</taxon>
    </lineage>
</organism>
<evidence type="ECO:0000313" key="2">
    <source>
        <dbReference type="EMBL" id="APD08717.1"/>
    </source>
</evidence>
<dbReference type="Proteomes" id="UP000182993">
    <property type="component" value="Chromosome"/>
</dbReference>
<evidence type="ECO:0000256" key="1">
    <source>
        <dbReference type="SAM" id="SignalP"/>
    </source>
</evidence>
<dbReference type="EMBL" id="CP016312">
    <property type="protein sequence ID" value="APD08717.1"/>
    <property type="molecule type" value="Genomic_DNA"/>
</dbReference>
<accession>A0A1J0LTD3</accession>
<feature type="signal peptide" evidence="1">
    <location>
        <begin position="1"/>
        <end position="29"/>
    </location>
</feature>
<sequence length="311" mass="33655" precursor="true">MQRKFWLKWLWSLLLVGLLTMLAACQQGAGGGNGAALGDPDFSLVLSKARVELPFGTGQEEVLVQVVAKNGFNGAVSLSLEGVPQGLEVAFNANSVTPQSTQVVTGIGATTLVLGRGSAPSGEYTVKVVGVSGALRREATLHLSIPSSLVPNRVYDFSQGIPSDWTVLDHTGNGGWTTVDECNRNSDYGPLDPIVPPFAIIDSDCLGEVDVDTELRTPPLNLSGYATVRLKFDHYFYFNENEIGDVDVSTDGGNTWINVARFQGEDVGPETHTVDISNIAAGQPNVIIRFRYYDANYDWFWIVDNILIEAQ</sequence>
<feature type="chain" id="PRO_5009614535" evidence="1">
    <location>
        <begin position="30"/>
        <end position="311"/>
    </location>
</feature>
<dbReference type="PROSITE" id="PS51257">
    <property type="entry name" value="PROKAR_LIPOPROTEIN"/>
    <property type="match status" value="1"/>
</dbReference>
<reference evidence="3" key="1">
    <citation type="submission" date="2016-06" db="EMBL/GenBank/DDBJ databases">
        <title>Whole genome sequencing of Thermus brockianus strain GE-1.</title>
        <authorList>
            <person name="Schaefers C."/>
            <person name="Blank S."/>
            <person name="Wiebusch S."/>
            <person name="Elleuche S."/>
            <person name="Antranikian G."/>
        </authorList>
    </citation>
    <scope>NUCLEOTIDE SEQUENCE [LARGE SCALE GENOMIC DNA]</scope>
    <source>
        <strain evidence="3">GE-1</strain>
    </source>
</reference>
<dbReference type="OrthoDB" id="28995at2"/>
<dbReference type="STRING" id="56956.A0O31_00511"/>
<dbReference type="Gene3D" id="2.60.120.200">
    <property type="match status" value="1"/>
</dbReference>
<protein>
    <submittedName>
        <fullName evidence="2">Extracellular serine protease</fullName>
    </submittedName>
</protein>
<name>A0A1J0LTD3_THEBO</name>
<proteinExistence type="predicted"/>
<evidence type="ECO:0000313" key="3">
    <source>
        <dbReference type="Proteomes" id="UP000182993"/>
    </source>
</evidence>
<dbReference type="AlphaFoldDB" id="A0A1J0LTD3"/>
<gene>
    <name evidence="2" type="ORF">A0O31_00511</name>
</gene>
<dbReference type="KEGG" id="tbc:A0O31_00511"/>
<dbReference type="GO" id="GO:0008233">
    <property type="term" value="F:peptidase activity"/>
    <property type="evidence" value="ECO:0007669"/>
    <property type="project" value="UniProtKB-KW"/>
</dbReference>
<keyword evidence="1" id="KW-0732">Signal</keyword>
<dbReference type="RefSeq" id="WP_071676537.1">
    <property type="nucleotide sequence ID" value="NZ_CP016312.1"/>
</dbReference>
<keyword evidence="2" id="KW-0645">Protease</keyword>